<evidence type="ECO:0000313" key="2">
    <source>
        <dbReference type="Proteomes" id="UP000790709"/>
    </source>
</evidence>
<accession>A0ACB8BM58</accession>
<protein>
    <submittedName>
        <fullName evidence="1">Uncharacterized protein</fullName>
    </submittedName>
</protein>
<evidence type="ECO:0000313" key="1">
    <source>
        <dbReference type="EMBL" id="KAH7925643.1"/>
    </source>
</evidence>
<reference evidence="1" key="1">
    <citation type="journal article" date="2021" name="New Phytol.">
        <title>Evolutionary innovations through gain and loss of genes in the ectomycorrhizal Boletales.</title>
        <authorList>
            <person name="Wu G."/>
            <person name="Miyauchi S."/>
            <person name="Morin E."/>
            <person name="Kuo A."/>
            <person name="Drula E."/>
            <person name="Varga T."/>
            <person name="Kohler A."/>
            <person name="Feng B."/>
            <person name="Cao Y."/>
            <person name="Lipzen A."/>
            <person name="Daum C."/>
            <person name="Hundley H."/>
            <person name="Pangilinan J."/>
            <person name="Johnson J."/>
            <person name="Barry K."/>
            <person name="LaButti K."/>
            <person name="Ng V."/>
            <person name="Ahrendt S."/>
            <person name="Min B."/>
            <person name="Choi I.G."/>
            <person name="Park H."/>
            <person name="Plett J.M."/>
            <person name="Magnuson J."/>
            <person name="Spatafora J.W."/>
            <person name="Nagy L.G."/>
            <person name="Henrissat B."/>
            <person name="Grigoriev I.V."/>
            <person name="Yang Z.L."/>
            <person name="Xu J."/>
            <person name="Martin F.M."/>
        </authorList>
    </citation>
    <scope>NUCLEOTIDE SEQUENCE</scope>
    <source>
        <strain evidence="1">KUC20120723A-06</strain>
    </source>
</reference>
<dbReference type="Proteomes" id="UP000790709">
    <property type="component" value="Unassembled WGS sequence"/>
</dbReference>
<gene>
    <name evidence="1" type="ORF">BV22DRAFT_1033808</name>
</gene>
<organism evidence="1 2">
    <name type="scientific">Leucogyrophana mollusca</name>
    <dbReference type="NCBI Taxonomy" id="85980"/>
    <lineage>
        <taxon>Eukaryota</taxon>
        <taxon>Fungi</taxon>
        <taxon>Dikarya</taxon>
        <taxon>Basidiomycota</taxon>
        <taxon>Agaricomycotina</taxon>
        <taxon>Agaricomycetes</taxon>
        <taxon>Agaricomycetidae</taxon>
        <taxon>Boletales</taxon>
        <taxon>Boletales incertae sedis</taxon>
        <taxon>Leucogyrophana</taxon>
    </lineage>
</organism>
<proteinExistence type="predicted"/>
<sequence length="504" mass="56982">MHRILSISEILRELCYNTEKCCLPLLARTCRTFQHIALDILWADLKDIRPLALCLPDDFASEEGGILTCRRHLSETDWDIIKKYAPRVRSIRWRGDVDLAILKTFSFLAVGGKPLFPGLKKLFWSDSRSNAFPFICLFIGPSLVDLHLDVSDGVDADELTFLSTLGCTCPQLKALCVDGDFSMAGETALSLSVCKLRHLKALICEKLQPSAWLHISQLPMLEDLKISLSGSLLSQLRQAMDARVHGPMFPNLRVLRLKAKTLELVLEFLEYAQISPAELDVYWLDHVTTDQTATFFSALSKQCHHDSFRVIAIDGESLNRGPAPAINIQTIRLLFCFSALRSINLANFDTSLLDDRSIEDMANTWPQLETFCLSNRRVSTNITFRGISSLQNRCPLLQHLAIAFNSVDLACVDREQLEQTVPNHKLHRLDVGRSRIENPAQVALVLFQLFDEIEAISCAWYGIASEERLLWGQVEDHLKISRTVRDLTRRRDRGVGNYTIGMSK</sequence>
<comment type="caution">
    <text evidence="1">The sequence shown here is derived from an EMBL/GenBank/DDBJ whole genome shotgun (WGS) entry which is preliminary data.</text>
</comment>
<dbReference type="EMBL" id="MU266398">
    <property type="protein sequence ID" value="KAH7925643.1"/>
    <property type="molecule type" value="Genomic_DNA"/>
</dbReference>
<name>A0ACB8BM58_9AGAM</name>
<keyword evidence="2" id="KW-1185">Reference proteome</keyword>